<dbReference type="STRING" id="1477437.SAMN05444682_104383"/>
<dbReference type="PANTHER" id="PTHR30031">
    <property type="entry name" value="PHOSPHOENOLPYRUVATE CARBOXYKINASE ATP"/>
    <property type="match status" value="1"/>
</dbReference>
<keyword evidence="7 10" id="KW-0067">ATP-binding</keyword>
<feature type="binding site" evidence="10">
    <location>
        <begin position="441"/>
        <end position="442"/>
    </location>
    <ligand>
        <name>ATP</name>
        <dbReference type="ChEBI" id="CHEBI:30616"/>
    </ligand>
</feature>
<dbReference type="RefSeq" id="WP_090626619.1">
    <property type="nucleotide sequence ID" value="NZ_FOQO01000004.1"/>
</dbReference>
<evidence type="ECO:0000256" key="7">
    <source>
        <dbReference type="ARBA" id="ARBA00022840"/>
    </source>
</evidence>
<dbReference type="GO" id="GO:0016301">
    <property type="term" value="F:kinase activity"/>
    <property type="evidence" value="ECO:0007669"/>
    <property type="project" value="UniProtKB-KW"/>
</dbReference>
<dbReference type="Proteomes" id="UP000198670">
    <property type="component" value="Unassembled WGS sequence"/>
</dbReference>
<feature type="binding site" evidence="10">
    <location>
        <position position="194"/>
    </location>
    <ligand>
        <name>substrate</name>
    </ligand>
</feature>
<dbReference type="InterPro" id="IPR013035">
    <property type="entry name" value="PEP_carboxykinase_C"/>
</dbReference>
<feature type="binding site" evidence="10">
    <location>
        <position position="200"/>
    </location>
    <ligand>
        <name>ATP</name>
        <dbReference type="ChEBI" id="CHEBI:30616"/>
    </ligand>
</feature>
<feature type="binding site" evidence="10">
    <location>
        <position position="220"/>
    </location>
    <ligand>
        <name>Mn(2+)</name>
        <dbReference type="ChEBI" id="CHEBI:29035"/>
    </ligand>
</feature>
<keyword evidence="10" id="KW-0963">Cytoplasm</keyword>
<evidence type="ECO:0000256" key="1">
    <source>
        <dbReference type="ARBA" id="ARBA00004742"/>
    </source>
</evidence>
<evidence type="ECO:0000256" key="8">
    <source>
        <dbReference type="ARBA" id="ARBA00023239"/>
    </source>
</evidence>
<keyword evidence="8 10" id="KW-0456">Lyase</keyword>
<dbReference type="NCBIfam" id="TIGR00224">
    <property type="entry name" value="pckA"/>
    <property type="match status" value="1"/>
</dbReference>
<feature type="binding site" evidence="10">
    <location>
        <position position="447"/>
    </location>
    <ligand>
        <name>ATP</name>
        <dbReference type="ChEBI" id="CHEBI:30616"/>
    </ligand>
</feature>
<name>A0A1I3JBX7_9SPHI</name>
<dbReference type="HAMAP" id="MF_00453">
    <property type="entry name" value="PEPCK_ATP"/>
    <property type="match status" value="1"/>
</dbReference>
<comment type="subcellular location">
    <subcellularLocation>
        <location evidence="10">Cytoplasm</location>
    </subcellularLocation>
</comment>
<gene>
    <name evidence="10" type="primary">pckA</name>
    <name evidence="11" type="ORF">SAMN05444682_104383</name>
</gene>
<dbReference type="SUPFAM" id="SSF53795">
    <property type="entry name" value="PEP carboxykinase-like"/>
    <property type="match status" value="1"/>
</dbReference>
<feature type="binding site" evidence="10">
    <location>
        <position position="322"/>
    </location>
    <ligand>
        <name>ATP</name>
        <dbReference type="ChEBI" id="CHEBI:30616"/>
    </ligand>
</feature>
<feature type="binding site" evidence="10">
    <location>
        <position position="200"/>
    </location>
    <ligand>
        <name>substrate</name>
    </ligand>
</feature>
<feature type="binding site" evidence="10">
    <location>
        <begin position="236"/>
        <end position="244"/>
    </location>
    <ligand>
        <name>ATP</name>
        <dbReference type="ChEBI" id="CHEBI:30616"/>
    </ligand>
</feature>
<dbReference type="NCBIfam" id="NF006821">
    <property type="entry name" value="PRK09344.1-3"/>
    <property type="match status" value="1"/>
</dbReference>
<feature type="binding site" evidence="10">
    <location>
        <position position="59"/>
    </location>
    <ligand>
        <name>substrate</name>
    </ligand>
</feature>
<keyword evidence="5 10" id="KW-0547">Nucleotide-binding</keyword>
<evidence type="ECO:0000313" key="12">
    <source>
        <dbReference type="Proteomes" id="UP000198670"/>
    </source>
</evidence>
<sequence>MNASKTTIPDLNYLFIQGENKVHYQASVAELVEYAIVNREGSLSDAGALVADTGHFTGRSPFDRYVVKDEVTEDTVWWGNVNQPLSETSFAYLFKQMGVYFTDRDLFVRDGLVGADSNYGIGIRTVTETAYQNIFAHNLFIRPTAPDSAVRPEWSILAAPGYTCTRPEEFGLRQSNFVVISFKQKVILIGGTGYTGEIKKAIFSVLNYLLPLHKRVLSMHCSANTDIHGNTALFFGLSGTGKTTLSADKDRMLIGDDEHGWDSKGIFNFEGGCYAKCVGLDESKEPEIFRAIRFGALLENICFFPGTRMPNYDDVSKTENTRVAYPIHHVPGGVVSGKDGAPKNIFFLTADAFGVIPPVSLLSTAQAMYHFMSGYTAKVAGTEVGISEPKAVFSACFGEAFLPLHPSYYAELLKERLATGAIDVWLINTGWIAGPYGIGRRIKLRYTRAIIQAALTGVLKESTFRTHPIFGLRYPLSCPDVPAAVLDPVQLWPDEQAYYAQANQLARLFRQNFEKFVNEVSDEVLAASPVVSESAFLI</sequence>
<dbReference type="Gene3D" id="3.90.228.20">
    <property type="match status" value="1"/>
</dbReference>
<dbReference type="Gene3D" id="2.170.8.10">
    <property type="entry name" value="Phosphoenolpyruvate Carboxykinase, domain 2"/>
    <property type="match status" value="1"/>
</dbReference>
<evidence type="ECO:0000256" key="5">
    <source>
        <dbReference type="ARBA" id="ARBA00022741"/>
    </source>
</evidence>
<comment type="pathway">
    <text evidence="1 10">Carbohydrate biosynthesis; gluconeogenesis.</text>
</comment>
<dbReference type="InterPro" id="IPR008210">
    <property type="entry name" value="PEP_carboxykinase_N"/>
</dbReference>
<evidence type="ECO:0000256" key="3">
    <source>
        <dbReference type="ARBA" id="ARBA00012363"/>
    </source>
</evidence>
<proteinExistence type="inferred from homology"/>
<comment type="cofactor">
    <cofactor evidence="10">
        <name>Mn(2+)</name>
        <dbReference type="ChEBI" id="CHEBI:29035"/>
    </cofactor>
    <text evidence="10">Binds 1 Mn(2+) ion per subunit.</text>
</comment>
<keyword evidence="11" id="KW-0670">Pyruvate</keyword>
<dbReference type="GO" id="GO:0006094">
    <property type="term" value="P:gluconeogenesis"/>
    <property type="evidence" value="ECO:0007669"/>
    <property type="project" value="UniProtKB-UniRule"/>
</dbReference>
<dbReference type="EMBL" id="FOQO01000004">
    <property type="protein sequence ID" value="SFI57498.1"/>
    <property type="molecule type" value="Genomic_DNA"/>
</dbReference>
<organism evidence="11 12">
    <name type="scientific">Parapedobacter indicus</name>
    <dbReference type="NCBI Taxonomy" id="1477437"/>
    <lineage>
        <taxon>Bacteria</taxon>
        <taxon>Pseudomonadati</taxon>
        <taxon>Bacteroidota</taxon>
        <taxon>Sphingobacteriia</taxon>
        <taxon>Sphingobacteriales</taxon>
        <taxon>Sphingobacteriaceae</taxon>
        <taxon>Parapedobacter</taxon>
    </lineage>
</organism>
<dbReference type="NCBIfam" id="NF006820">
    <property type="entry name" value="PRK09344.1-2"/>
    <property type="match status" value="1"/>
</dbReference>
<dbReference type="AlphaFoldDB" id="A0A1I3JBX7"/>
<keyword evidence="12" id="KW-1185">Reference proteome</keyword>
<dbReference type="UniPathway" id="UPA00138"/>
<dbReference type="Pfam" id="PF01293">
    <property type="entry name" value="PEPCK_ATP"/>
    <property type="match status" value="1"/>
</dbReference>
<dbReference type="SUPFAM" id="SSF68923">
    <property type="entry name" value="PEP carboxykinase N-terminal domain"/>
    <property type="match status" value="1"/>
</dbReference>
<dbReference type="InterPro" id="IPR001272">
    <property type="entry name" value="PEP_carboxykinase_ATP"/>
</dbReference>
<keyword evidence="10" id="KW-0479">Metal-binding</keyword>
<dbReference type="OrthoDB" id="9806325at2"/>
<feature type="binding site" evidence="10">
    <location>
        <position position="322"/>
    </location>
    <ligand>
        <name>substrate</name>
    </ligand>
</feature>
<dbReference type="Gene3D" id="3.40.449.10">
    <property type="entry name" value="Phosphoenolpyruvate Carboxykinase, domain 1"/>
    <property type="match status" value="1"/>
</dbReference>
<dbReference type="GO" id="GO:0005829">
    <property type="term" value="C:cytosol"/>
    <property type="evidence" value="ECO:0007669"/>
    <property type="project" value="TreeGrafter"/>
</dbReference>
<feature type="binding site" evidence="10">
    <location>
        <position position="257"/>
    </location>
    <ligand>
        <name>Mn(2+)</name>
        <dbReference type="ChEBI" id="CHEBI:29035"/>
    </ligand>
</feature>
<keyword evidence="10" id="KW-0464">Manganese</keyword>
<keyword evidence="11" id="KW-0418">Kinase</keyword>
<keyword evidence="11" id="KW-0808">Transferase</keyword>
<dbReference type="PIRSF" id="PIRSF006294">
    <property type="entry name" value="PEP_crbxkin"/>
    <property type="match status" value="1"/>
</dbReference>
<reference evidence="11 12" key="1">
    <citation type="submission" date="2016-10" db="EMBL/GenBank/DDBJ databases">
        <authorList>
            <person name="de Groot N.N."/>
        </authorList>
    </citation>
    <scope>NUCLEOTIDE SEQUENCE [LARGE SCALE GENOMIC DNA]</scope>
    <source>
        <strain evidence="11 12">RK1</strain>
    </source>
</reference>
<evidence type="ECO:0000256" key="9">
    <source>
        <dbReference type="ARBA" id="ARBA00047371"/>
    </source>
</evidence>
<evidence type="ECO:0000256" key="2">
    <source>
        <dbReference type="ARBA" id="ARBA00006052"/>
    </source>
</evidence>
<evidence type="ECO:0000256" key="10">
    <source>
        <dbReference type="HAMAP-Rule" id="MF_00453"/>
    </source>
</evidence>
<comment type="catalytic activity">
    <reaction evidence="9 10">
        <text>oxaloacetate + ATP = phosphoenolpyruvate + ADP + CO2</text>
        <dbReference type="Rhea" id="RHEA:18617"/>
        <dbReference type="ChEBI" id="CHEBI:16452"/>
        <dbReference type="ChEBI" id="CHEBI:16526"/>
        <dbReference type="ChEBI" id="CHEBI:30616"/>
        <dbReference type="ChEBI" id="CHEBI:58702"/>
        <dbReference type="ChEBI" id="CHEBI:456216"/>
        <dbReference type="EC" id="4.1.1.49"/>
    </reaction>
</comment>
<protein>
    <recommendedName>
        <fullName evidence="3 10">Phosphoenolpyruvate carboxykinase (ATP)</fullName>
        <shortName evidence="10">PCK</shortName>
        <shortName evidence="10">PEP carboxykinase</shortName>
        <shortName evidence="10">PEPCK</shortName>
        <ecNumber evidence="3 10">4.1.1.49</ecNumber>
    </recommendedName>
</protein>
<keyword evidence="4 10" id="KW-0312">Gluconeogenesis</keyword>
<evidence type="ECO:0000256" key="6">
    <source>
        <dbReference type="ARBA" id="ARBA00022793"/>
    </source>
</evidence>
<evidence type="ECO:0000256" key="4">
    <source>
        <dbReference type="ARBA" id="ARBA00022432"/>
    </source>
</evidence>
<evidence type="ECO:0000313" key="11">
    <source>
        <dbReference type="EMBL" id="SFI57498.1"/>
    </source>
</evidence>
<dbReference type="GO" id="GO:0046872">
    <property type="term" value="F:metal ion binding"/>
    <property type="evidence" value="ECO:0007669"/>
    <property type="project" value="UniProtKB-KW"/>
</dbReference>
<feature type="binding site" evidence="10">
    <location>
        <position position="220"/>
    </location>
    <ligand>
        <name>ATP</name>
        <dbReference type="ChEBI" id="CHEBI:30616"/>
    </ligand>
</feature>
<dbReference type="GO" id="GO:0004612">
    <property type="term" value="F:phosphoenolpyruvate carboxykinase (ATP) activity"/>
    <property type="evidence" value="ECO:0007669"/>
    <property type="project" value="UniProtKB-UniRule"/>
</dbReference>
<accession>A0A1I3JBX7</accession>
<keyword evidence="6 10" id="KW-0210">Decarboxylase</keyword>
<comment type="function">
    <text evidence="10">Involved in the gluconeogenesis. Catalyzes the conversion of oxaloacetate (OAA) to phosphoenolpyruvate (PEP) through direct phosphoryl transfer between the nucleoside triphosphate and OAA.</text>
</comment>
<feature type="binding site" evidence="10">
    <location>
        <position position="200"/>
    </location>
    <ligand>
        <name>Mn(2+)</name>
        <dbReference type="ChEBI" id="CHEBI:29035"/>
    </ligand>
</feature>
<dbReference type="GO" id="GO:0005524">
    <property type="term" value="F:ATP binding"/>
    <property type="evidence" value="ECO:0007669"/>
    <property type="project" value="UniProtKB-UniRule"/>
</dbReference>
<comment type="similarity">
    <text evidence="2 10">Belongs to the phosphoenolpyruvate carboxykinase (ATP) family.</text>
</comment>
<feature type="binding site" evidence="10">
    <location>
        <position position="285"/>
    </location>
    <ligand>
        <name>ATP</name>
        <dbReference type="ChEBI" id="CHEBI:30616"/>
    </ligand>
</feature>
<dbReference type="EC" id="4.1.1.49" evidence="3 10"/>
<dbReference type="PANTHER" id="PTHR30031:SF0">
    <property type="entry name" value="PHOSPHOENOLPYRUVATE CARBOXYKINASE (ATP)"/>
    <property type="match status" value="1"/>
</dbReference>